<geneLocation type="plasmid" evidence="1">
    <name>unnamed</name>
</geneLocation>
<dbReference type="EMBL" id="CP019608">
    <property type="protein sequence ID" value="AQP52734.1"/>
    <property type="molecule type" value="Genomic_DNA"/>
</dbReference>
<dbReference type="AlphaFoldDB" id="A0A1Q2D321"/>
<dbReference type="GO" id="GO:0009898">
    <property type="term" value="C:cytoplasmic side of plasma membrane"/>
    <property type="evidence" value="ECO:0007669"/>
    <property type="project" value="TreeGrafter"/>
</dbReference>
<dbReference type="Gene3D" id="3.40.50.300">
    <property type="entry name" value="P-loop containing nucleotide triphosphate hydrolases"/>
    <property type="match status" value="1"/>
</dbReference>
<organism evidence="1 2">
    <name type="scientific">Tessaracoccus flavescens</name>
    <dbReference type="NCBI Taxonomy" id="399497"/>
    <lineage>
        <taxon>Bacteria</taxon>
        <taxon>Bacillati</taxon>
        <taxon>Actinomycetota</taxon>
        <taxon>Actinomycetes</taxon>
        <taxon>Propionibacteriales</taxon>
        <taxon>Propionibacteriaceae</taxon>
        <taxon>Tessaracoccus</taxon>
    </lineage>
</organism>
<evidence type="ECO:0008006" key="3">
    <source>
        <dbReference type="Google" id="ProtNLM"/>
    </source>
</evidence>
<dbReference type="InterPro" id="IPR027417">
    <property type="entry name" value="P-loop_NTPase"/>
</dbReference>
<dbReference type="SUPFAM" id="SSF52540">
    <property type="entry name" value="P-loop containing nucleoside triphosphate hydrolases"/>
    <property type="match status" value="1"/>
</dbReference>
<dbReference type="PANTHER" id="PTHR43384:SF14">
    <property type="entry name" value="ESX-1 SECRETION-ASSOCIATED PROTEIN ESPI"/>
    <property type="match status" value="1"/>
</dbReference>
<keyword evidence="1" id="KW-0614">Plasmid</keyword>
<dbReference type="GO" id="GO:0051782">
    <property type="term" value="P:negative regulation of cell division"/>
    <property type="evidence" value="ECO:0007669"/>
    <property type="project" value="TreeGrafter"/>
</dbReference>
<sequence length="284" mass="30383">MYLGPSKTDLDAAAAAEAERRATSIRKVKLRSQFAETLTIAVASPKGSAGKTPTARGVAAAFGRERGGGVVAVDMNELRGTLAQRSVTTHDGHIGGLVDSAEYLLGAHARSVEVERCMNRQPDSYEWVLASDPGTTVPLSAEDFTTVHTILKRFYPILVLDTGNAELASSWQAATREADLLVVPMKWRGDHIRPAAEMLTSMVHRGERVAGRTVIVGTNAPGEADLLAKEEAARFFKGLPIVEIPADPALNAAIIRWEELRPETQTAFEVLAATLTDLAKGATS</sequence>
<protein>
    <recommendedName>
        <fullName evidence="3">CobQ/CobB/MinD/ParA nucleotide binding domain-containing protein</fullName>
    </recommendedName>
</protein>
<accession>A0A1Q2D321</accession>
<dbReference type="KEGG" id="tfa:BW733_17720"/>
<dbReference type="Proteomes" id="UP000188235">
    <property type="component" value="Plasmid unnamed"/>
</dbReference>
<evidence type="ECO:0000313" key="1">
    <source>
        <dbReference type="EMBL" id="AQP52734.1"/>
    </source>
</evidence>
<reference evidence="1 2" key="1">
    <citation type="journal article" date="2008" name="Int. J. Syst. Evol. Microbiol.">
        <title>Tessaracoccus flavescens sp. nov., isolated from marine sediment.</title>
        <authorList>
            <person name="Lee D.W."/>
            <person name="Lee S.D."/>
        </authorList>
    </citation>
    <scope>NUCLEOTIDE SEQUENCE [LARGE SCALE GENOMIC DNA]</scope>
    <source>
        <strain evidence="1 2">SST-39T</strain>
        <plasmid evidence="2">Plasmid</plasmid>
    </source>
</reference>
<dbReference type="InterPro" id="IPR050625">
    <property type="entry name" value="ParA/MinD_ATPase"/>
</dbReference>
<keyword evidence="2" id="KW-1185">Reference proteome</keyword>
<gene>
    <name evidence="1" type="ORF">BW733_17720</name>
</gene>
<dbReference type="GO" id="GO:0005524">
    <property type="term" value="F:ATP binding"/>
    <property type="evidence" value="ECO:0007669"/>
    <property type="project" value="TreeGrafter"/>
</dbReference>
<evidence type="ECO:0000313" key="2">
    <source>
        <dbReference type="Proteomes" id="UP000188235"/>
    </source>
</evidence>
<dbReference type="PANTHER" id="PTHR43384">
    <property type="entry name" value="SEPTUM SITE-DETERMINING PROTEIN MIND HOMOLOG, CHLOROPLASTIC-RELATED"/>
    <property type="match status" value="1"/>
</dbReference>
<proteinExistence type="predicted"/>
<name>A0A1Q2D321_9ACTN</name>
<dbReference type="GO" id="GO:0005829">
    <property type="term" value="C:cytosol"/>
    <property type="evidence" value="ECO:0007669"/>
    <property type="project" value="TreeGrafter"/>
</dbReference>
<dbReference type="GO" id="GO:0016887">
    <property type="term" value="F:ATP hydrolysis activity"/>
    <property type="evidence" value="ECO:0007669"/>
    <property type="project" value="TreeGrafter"/>
</dbReference>